<dbReference type="PANTHER" id="PTHR30011">
    <property type="entry name" value="ALKANESULFONATE MONOOXYGENASE-RELATED"/>
    <property type="match status" value="1"/>
</dbReference>
<comment type="similarity">
    <text evidence="5">Belongs to the NtaA/SnaA/DszA monooxygenase family.</text>
</comment>
<dbReference type="NCBIfam" id="TIGR03860">
    <property type="entry name" value="FMN_nitrolo"/>
    <property type="match status" value="1"/>
</dbReference>
<keyword evidence="4" id="KW-0503">Monooxygenase</keyword>
<keyword evidence="1" id="KW-0285">Flavoprotein</keyword>
<dbReference type="Proteomes" id="UP000769528">
    <property type="component" value="Unassembled WGS sequence"/>
</dbReference>
<dbReference type="PIRSF" id="PIRSF000337">
    <property type="entry name" value="NTA_MOA"/>
    <property type="match status" value="1"/>
</dbReference>
<name>A0A9P8TDE6_9ASCO</name>
<dbReference type="OrthoDB" id="5561043at2759"/>
<organism evidence="7 8">
    <name type="scientific">Wickerhamomyces mucosus</name>
    <dbReference type="NCBI Taxonomy" id="1378264"/>
    <lineage>
        <taxon>Eukaryota</taxon>
        <taxon>Fungi</taxon>
        <taxon>Dikarya</taxon>
        <taxon>Ascomycota</taxon>
        <taxon>Saccharomycotina</taxon>
        <taxon>Saccharomycetes</taxon>
        <taxon>Phaffomycetales</taxon>
        <taxon>Wickerhamomycetaceae</taxon>
        <taxon>Wickerhamomyces</taxon>
    </lineage>
</organism>
<dbReference type="InterPro" id="IPR036661">
    <property type="entry name" value="Luciferase-like_sf"/>
</dbReference>
<dbReference type="EMBL" id="JAEUBF010000853">
    <property type="protein sequence ID" value="KAH3674435.1"/>
    <property type="molecule type" value="Genomic_DNA"/>
</dbReference>
<keyword evidence="3" id="KW-0560">Oxidoreductase</keyword>
<dbReference type="InterPro" id="IPR051260">
    <property type="entry name" value="Diverse_substr_monoxygenases"/>
</dbReference>
<evidence type="ECO:0000313" key="7">
    <source>
        <dbReference type="EMBL" id="KAH3674435.1"/>
    </source>
</evidence>
<gene>
    <name evidence="7" type="ORF">WICMUC_003272</name>
</gene>
<evidence type="ECO:0000313" key="8">
    <source>
        <dbReference type="Proteomes" id="UP000769528"/>
    </source>
</evidence>
<feature type="domain" description="Luciferase-like" evidence="6">
    <location>
        <begin position="49"/>
        <end position="393"/>
    </location>
</feature>
<keyword evidence="2" id="KW-0288">FMN</keyword>
<dbReference type="InterPro" id="IPR016215">
    <property type="entry name" value="NTA_MOA"/>
</dbReference>
<proteinExistence type="inferred from homology"/>
<dbReference type="GO" id="GO:0016705">
    <property type="term" value="F:oxidoreductase activity, acting on paired donors, with incorporation or reduction of molecular oxygen"/>
    <property type="evidence" value="ECO:0007669"/>
    <property type="project" value="InterPro"/>
</dbReference>
<dbReference type="AlphaFoldDB" id="A0A9P8TDE6"/>
<evidence type="ECO:0000256" key="3">
    <source>
        <dbReference type="ARBA" id="ARBA00023002"/>
    </source>
</evidence>
<evidence type="ECO:0000256" key="2">
    <source>
        <dbReference type="ARBA" id="ARBA00022643"/>
    </source>
</evidence>
<accession>A0A9P8TDE6</accession>
<reference evidence="7" key="2">
    <citation type="submission" date="2021-01" db="EMBL/GenBank/DDBJ databases">
        <authorList>
            <person name="Schikora-Tamarit M.A."/>
        </authorList>
    </citation>
    <scope>NUCLEOTIDE SEQUENCE</scope>
    <source>
        <strain evidence="7">CBS6341</strain>
    </source>
</reference>
<sequence length="491" mass="55843">MTESQPARKKQKVEKKKILILNFFEALTPVLHAPGQWRNPRDESRNYYKAEYWIKLAKLAEKAKLHGIFWGDSLAPYDGPYNFSAAAISGNNFPKNSPMEYLAAMAINTKNLAFGFTGSTLSEHPYHFARRIATLILWNVVTSFLDSAARNLLDGNKLPDKNIRYEKADEYLQVFYELLLSSWRTDGVVFDREKGIFSDPEAIREINFEGKYFKVPGPQLTEPNPKGRIPLIAQAGASEKGLLLGAKHAELIYVGGKSPEAVKSKIEQTKRLAQEKYGRNPDHLKFVMRVAIVVEKTSKEAKKKFEEIQKYKDIEGIQVQIGGSGFDLSAYDWDEDLAEHSNPKAKAFAKLQAEFHPPGTKITRRLVANRFLEDSTFVGDPEEVADELEDWVARSDVDGFNFTNLVFPETFENIAELLVPELQKRGLAQTEYAVDGGSVRENLYRKKGQVDVLEDHYTYDLHWRPGVSKEEFEKRLKSVKAKQEKLKITAD</sequence>
<evidence type="ECO:0000256" key="5">
    <source>
        <dbReference type="ARBA" id="ARBA00033748"/>
    </source>
</evidence>
<evidence type="ECO:0000256" key="1">
    <source>
        <dbReference type="ARBA" id="ARBA00022630"/>
    </source>
</evidence>
<evidence type="ECO:0000259" key="6">
    <source>
        <dbReference type="Pfam" id="PF00296"/>
    </source>
</evidence>
<dbReference type="GO" id="GO:0004497">
    <property type="term" value="F:monooxygenase activity"/>
    <property type="evidence" value="ECO:0007669"/>
    <property type="project" value="UniProtKB-KW"/>
</dbReference>
<comment type="caution">
    <text evidence="7">The sequence shown here is derived from an EMBL/GenBank/DDBJ whole genome shotgun (WGS) entry which is preliminary data.</text>
</comment>
<dbReference type="PANTHER" id="PTHR30011:SF16">
    <property type="entry name" value="C2H2 FINGER DOMAIN TRANSCRIPTION FACTOR (EUROFUNG)-RELATED"/>
    <property type="match status" value="1"/>
</dbReference>
<keyword evidence="8" id="KW-1185">Reference proteome</keyword>
<dbReference type="Gene3D" id="3.20.20.30">
    <property type="entry name" value="Luciferase-like domain"/>
    <property type="match status" value="1"/>
</dbReference>
<dbReference type="SUPFAM" id="SSF51679">
    <property type="entry name" value="Bacterial luciferase-like"/>
    <property type="match status" value="1"/>
</dbReference>
<dbReference type="Pfam" id="PF00296">
    <property type="entry name" value="Bac_luciferase"/>
    <property type="match status" value="1"/>
</dbReference>
<dbReference type="InterPro" id="IPR011251">
    <property type="entry name" value="Luciferase-like_dom"/>
</dbReference>
<protein>
    <recommendedName>
        <fullName evidence="6">Luciferase-like domain-containing protein</fullName>
    </recommendedName>
</protein>
<evidence type="ECO:0000256" key="4">
    <source>
        <dbReference type="ARBA" id="ARBA00023033"/>
    </source>
</evidence>
<reference evidence="7" key="1">
    <citation type="journal article" date="2021" name="Open Biol.">
        <title>Shared evolutionary footprints suggest mitochondrial oxidative damage underlies multiple complex I losses in fungi.</title>
        <authorList>
            <person name="Schikora-Tamarit M.A."/>
            <person name="Marcet-Houben M."/>
            <person name="Nosek J."/>
            <person name="Gabaldon T."/>
        </authorList>
    </citation>
    <scope>NUCLEOTIDE SEQUENCE</scope>
    <source>
        <strain evidence="7">CBS6341</strain>
    </source>
</reference>